<protein>
    <submittedName>
        <fullName evidence="1">Class I SAM-dependent methyltransferase</fullName>
    </submittedName>
</protein>
<evidence type="ECO:0000313" key="1">
    <source>
        <dbReference type="EMBL" id="HIW81863.1"/>
    </source>
</evidence>
<keyword evidence="1" id="KW-0808">Transferase</keyword>
<proteinExistence type="predicted"/>
<organism evidence="1 2">
    <name type="scientific">Candidatus Acetatifactor stercoripullorum</name>
    <dbReference type="NCBI Taxonomy" id="2838414"/>
    <lineage>
        <taxon>Bacteria</taxon>
        <taxon>Bacillati</taxon>
        <taxon>Bacillota</taxon>
        <taxon>Clostridia</taxon>
        <taxon>Lachnospirales</taxon>
        <taxon>Lachnospiraceae</taxon>
        <taxon>Acetatifactor</taxon>
    </lineage>
</organism>
<dbReference type="GO" id="GO:0160105">
    <property type="term" value="F:tRNA (adenine(22)-N1)-methyltransferase activity"/>
    <property type="evidence" value="ECO:0007669"/>
    <property type="project" value="InterPro"/>
</dbReference>
<keyword evidence="1" id="KW-0489">Methyltransferase</keyword>
<dbReference type="Proteomes" id="UP000824265">
    <property type="component" value="Unassembled WGS sequence"/>
</dbReference>
<reference evidence="1" key="2">
    <citation type="submission" date="2021-04" db="EMBL/GenBank/DDBJ databases">
        <authorList>
            <person name="Gilroy R."/>
        </authorList>
    </citation>
    <scope>NUCLEOTIDE SEQUENCE</scope>
    <source>
        <strain evidence="1">CHK195-6426</strain>
    </source>
</reference>
<accession>A0A9D1R7D2</accession>
<dbReference type="SUPFAM" id="SSF53335">
    <property type="entry name" value="S-adenosyl-L-methionine-dependent methyltransferases"/>
    <property type="match status" value="1"/>
</dbReference>
<dbReference type="GO" id="GO:0032259">
    <property type="term" value="P:methylation"/>
    <property type="evidence" value="ECO:0007669"/>
    <property type="project" value="UniProtKB-KW"/>
</dbReference>
<dbReference type="PIRSF" id="PIRSF018637">
    <property type="entry name" value="TrmK"/>
    <property type="match status" value="1"/>
</dbReference>
<dbReference type="Pfam" id="PF12847">
    <property type="entry name" value="Methyltransf_18"/>
    <property type="match status" value="1"/>
</dbReference>
<sequence length="234" mass="26972">MKVVLSRRLQALADMVTLGNRVADVGCDHGFLSIYLVQNQISPRVLAMDVREGPLARAKEHIARCGLGSYIETRLSDGLSVYEKGEAQTLVCAGMGGRVMTKILASQEEKAKSFSELILQPQSEIPQFRRFLQDGGYKIQEENILCEEGKYYFMMKAVYTGQEIDNQSELFLEFGEKLLEDRNPVLREYLEYRLKTTLEIEKELNFGEKDRAKERLCQVRQERKRLLEALSYWE</sequence>
<dbReference type="Gene3D" id="3.40.50.150">
    <property type="entry name" value="Vaccinia Virus protein VP39"/>
    <property type="match status" value="1"/>
</dbReference>
<gene>
    <name evidence="1" type="ORF">H9742_10180</name>
</gene>
<name>A0A9D1R7D2_9FIRM</name>
<dbReference type="InterPro" id="IPR006901">
    <property type="entry name" value="TrmK"/>
</dbReference>
<comment type="caution">
    <text evidence="1">The sequence shown here is derived from an EMBL/GenBank/DDBJ whole genome shotgun (WGS) entry which is preliminary data.</text>
</comment>
<dbReference type="EMBL" id="DXGH01000055">
    <property type="protein sequence ID" value="HIW81863.1"/>
    <property type="molecule type" value="Genomic_DNA"/>
</dbReference>
<dbReference type="AlphaFoldDB" id="A0A9D1R7D2"/>
<dbReference type="PANTHER" id="PTHR38451:SF1">
    <property type="entry name" value="TRNA (ADENINE(22)-N(1))-METHYLTRANSFERASE"/>
    <property type="match status" value="1"/>
</dbReference>
<dbReference type="InterPro" id="IPR029063">
    <property type="entry name" value="SAM-dependent_MTases_sf"/>
</dbReference>
<dbReference type="PANTHER" id="PTHR38451">
    <property type="entry name" value="TRNA (ADENINE(22)-N(1))-METHYLTRANSFERASE"/>
    <property type="match status" value="1"/>
</dbReference>
<evidence type="ECO:0000313" key="2">
    <source>
        <dbReference type="Proteomes" id="UP000824265"/>
    </source>
</evidence>
<reference evidence="1" key="1">
    <citation type="journal article" date="2021" name="PeerJ">
        <title>Extensive microbial diversity within the chicken gut microbiome revealed by metagenomics and culture.</title>
        <authorList>
            <person name="Gilroy R."/>
            <person name="Ravi A."/>
            <person name="Getino M."/>
            <person name="Pursley I."/>
            <person name="Horton D.L."/>
            <person name="Alikhan N.F."/>
            <person name="Baker D."/>
            <person name="Gharbi K."/>
            <person name="Hall N."/>
            <person name="Watson M."/>
            <person name="Adriaenssens E.M."/>
            <person name="Foster-Nyarko E."/>
            <person name="Jarju S."/>
            <person name="Secka A."/>
            <person name="Antonio M."/>
            <person name="Oren A."/>
            <person name="Chaudhuri R.R."/>
            <person name="La Ragione R."/>
            <person name="Hildebrand F."/>
            <person name="Pallen M.J."/>
        </authorList>
    </citation>
    <scope>NUCLEOTIDE SEQUENCE</scope>
    <source>
        <strain evidence="1">CHK195-6426</strain>
    </source>
</reference>